<dbReference type="Proteomes" id="UP000230842">
    <property type="component" value="Unassembled WGS sequence"/>
</dbReference>
<accession>A0A2M9BKU3</accession>
<proteinExistence type="predicted"/>
<dbReference type="AlphaFoldDB" id="A0A2M9BKU3"/>
<gene>
    <name evidence="1" type="ORF">CLV56_2827</name>
</gene>
<dbReference type="EMBL" id="PGEZ01000001">
    <property type="protein sequence ID" value="PJJ58576.1"/>
    <property type="molecule type" value="Genomic_DNA"/>
</dbReference>
<evidence type="ECO:0000313" key="2">
    <source>
        <dbReference type="Proteomes" id="UP000230842"/>
    </source>
</evidence>
<protein>
    <submittedName>
        <fullName evidence="1">Uncharacterized protein</fullName>
    </submittedName>
</protein>
<comment type="caution">
    <text evidence="1">The sequence shown here is derived from an EMBL/GenBank/DDBJ whole genome shotgun (WGS) entry which is preliminary data.</text>
</comment>
<reference evidence="1 2" key="1">
    <citation type="submission" date="2017-11" db="EMBL/GenBank/DDBJ databases">
        <title>Genomic Encyclopedia of Archaeal and Bacterial Type Strains, Phase II (KMG-II): From Individual Species to Whole Genera.</title>
        <authorList>
            <person name="Goeker M."/>
        </authorList>
    </citation>
    <scope>NUCLEOTIDE SEQUENCE [LARGE SCALE GENOMIC DNA]</scope>
    <source>
        <strain evidence="1 2">DSM 27763</strain>
    </source>
</reference>
<sequence>MAPPLKSPCVKVAMPGGDDVDRGQGVPGHPVPTPQPSWIVVAISRVVTQQAAGKLWPCIHLEVDRSRVGAVVLGESALLCATCTGELGDNRLEACSRCGKSRRALTPVLFDASPTIRVVAGVCTSCFEGGSNGR</sequence>
<name>A0A2M9BKU3_9ACTN</name>
<organism evidence="1 2">
    <name type="scientific">Mumia flava</name>
    <dbReference type="NCBI Taxonomy" id="1348852"/>
    <lineage>
        <taxon>Bacteria</taxon>
        <taxon>Bacillati</taxon>
        <taxon>Actinomycetota</taxon>
        <taxon>Actinomycetes</taxon>
        <taxon>Propionibacteriales</taxon>
        <taxon>Nocardioidaceae</taxon>
        <taxon>Mumia</taxon>
    </lineage>
</organism>
<evidence type="ECO:0000313" key="1">
    <source>
        <dbReference type="EMBL" id="PJJ58576.1"/>
    </source>
</evidence>
<keyword evidence="2" id="KW-1185">Reference proteome</keyword>